<dbReference type="InterPro" id="IPR016024">
    <property type="entry name" value="ARM-type_fold"/>
</dbReference>
<dbReference type="PANTHER" id="PTHR12537">
    <property type="entry name" value="RNA BINDING PROTEIN PUMILIO-RELATED"/>
    <property type="match status" value="1"/>
</dbReference>
<evidence type="ECO:0000256" key="3">
    <source>
        <dbReference type="SAM" id="MobiDB-lite"/>
    </source>
</evidence>
<feature type="region of interest" description="Disordered" evidence="3">
    <location>
        <begin position="84"/>
        <end position="112"/>
    </location>
</feature>
<dbReference type="EMBL" id="CAMXCT010000574">
    <property type="protein sequence ID" value="CAI3980662.1"/>
    <property type="molecule type" value="Genomic_DNA"/>
</dbReference>
<dbReference type="SMART" id="SM00025">
    <property type="entry name" value="Pumilio"/>
    <property type="match status" value="5"/>
</dbReference>
<evidence type="ECO:0000313" key="6">
    <source>
        <dbReference type="EMBL" id="CAL1134037.1"/>
    </source>
</evidence>
<gene>
    <name evidence="5" type="ORF">C1SCF055_LOCUS8523</name>
</gene>
<protein>
    <recommendedName>
        <fullName evidence="4">PUM-HD domain-containing protein</fullName>
    </recommendedName>
</protein>
<organism evidence="5">
    <name type="scientific">Cladocopium goreaui</name>
    <dbReference type="NCBI Taxonomy" id="2562237"/>
    <lineage>
        <taxon>Eukaryota</taxon>
        <taxon>Sar</taxon>
        <taxon>Alveolata</taxon>
        <taxon>Dinophyceae</taxon>
        <taxon>Suessiales</taxon>
        <taxon>Symbiodiniaceae</taxon>
        <taxon>Cladocopium</taxon>
    </lineage>
</organism>
<feature type="domain" description="PUM-HD" evidence="4">
    <location>
        <begin position="58"/>
        <end position="394"/>
    </location>
</feature>
<dbReference type="PROSITE" id="PS50303">
    <property type="entry name" value="PUM_HD"/>
    <property type="match status" value="1"/>
</dbReference>
<dbReference type="OrthoDB" id="497380at2759"/>
<dbReference type="InterPro" id="IPR033133">
    <property type="entry name" value="PUM-HD"/>
</dbReference>
<reference evidence="6" key="2">
    <citation type="submission" date="2024-04" db="EMBL/GenBank/DDBJ databases">
        <authorList>
            <person name="Chen Y."/>
            <person name="Shah S."/>
            <person name="Dougan E. K."/>
            <person name="Thang M."/>
            <person name="Chan C."/>
        </authorList>
    </citation>
    <scope>NUCLEOTIDE SEQUENCE [LARGE SCALE GENOMIC DNA]</scope>
</reference>
<reference evidence="5" key="1">
    <citation type="submission" date="2022-10" db="EMBL/GenBank/DDBJ databases">
        <authorList>
            <person name="Chen Y."/>
            <person name="Dougan E. K."/>
            <person name="Chan C."/>
            <person name="Rhodes N."/>
            <person name="Thang M."/>
        </authorList>
    </citation>
    <scope>NUCLEOTIDE SEQUENCE</scope>
</reference>
<proteinExistence type="predicted"/>
<evidence type="ECO:0000313" key="5">
    <source>
        <dbReference type="EMBL" id="CAI3980662.1"/>
    </source>
</evidence>
<accession>A0A9P1FNL2</accession>
<evidence type="ECO:0000313" key="7">
    <source>
        <dbReference type="Proteomes" id="UP001152797"/>
    </source>
</evidence>
<dbReference type="SUPFAM" id="SSF48371">
    <property type="entry name" value="ARM repeat"/>
    <property type="match status" value="1"/>
</dbReference>
<dbReference type="EMBL" id="CAMXCT030000574">
    <property type="protein sequence ID" value="CAL4767974.1"/>
    <property type="molecule type" value="Genomic_DNA"/>
</dbReference>
<dbReference type="AlphaFoldDB" id="A0A9P1FNL2"/>
<dbReference type="EMBL" id="CAMXCT020000574">
    <property type="protein sequence ID" value="CAL1134037.1"/>
    <property type="molecule type" value="Genomic_DNA"/>
</dbReference>
<name>A0A9P1FNL2_9DINO</name>
<dbReference type="InterPro" id="IPR011989">
    <property type="entry name" value="ARM-like"/>
</dbReference>
<dbReference type="GO" id="GO:0005737">
    <property type="term" value="C:cytoplasm"/>
    <property type="evidence" value="ECO:0007669"/>
    <property type="project" value="TreeGrafter"/>
</dbReference>
<sequence length="490" mass="53506">MAPAAEMTNLSQMPMMPQPSQVIVLVDASTFSVTHAAPVSYVTWCPQPGPCQPGFTQHLQLPVMPAAAPTSPCGAPCGPIAPLTATPRTDVPSDDSEERRQAAPRCTASTARRLRRKRAAERAKIANASGAPKVDLDELRAQLKEDPVAALQMMKGHVWAWSRNDLGCRLVQEALETGGREAAELATELEGHVLEAAMCPHANYVIQKVVSHLSSAASRFVALELHGSVVRVAKHRFACRILCRLLEFCSFSVTSALMDELLVDAAELCTHNFAHHVMESILENGEERHKKLVADVLLVDPRKFATHKNSSYLVEKVLSYCSQSEQDVLVAKLGQPEMILDLALTQFGCYVARAMLRDTRVNSDAAMQLIRGHQSKLEETPHGQRFLVDIGLIQPYPVGSMVAGKNRYTRSLPEGGRVTGTCLKKRVQTCINPNAVQHIKVALESRSGALSALEKGGIKRHGFNEYHAPDWKRIRPAVSEVCVGGAVWEG</sequence>
<evidence type="ECO:0000256" key="2">
    <source>
        <dbReference type="PROSITE-ProRule" id="PRU00317"/>
    </source>
</evidence>
<dbReference type="Proteomes" id="UP001152797">
    <property type="component" value="Unassembled WGS sequence"/>
</dbReference>
<feature type="repeat" description="Pumilio" evidence="2">
    <location>
        <begin position="224"/>
        <end position="259"/>
    </location>
</feature>
<evidence type="ECO:0000256" key="1">
    <source>
        <dbReference type="ARBA" id="ARBA00022737"/>
    </source>
</evidence>
<dbReference type="Pfam" id="PF00806">
    <property type="entry name" value="PUF"/>
    <property type="match status" value="6"/>
</dbReference>
<evidence type="ECO:0000259" key="4">
    <source>
        <dbReference type="PROSITE" id="PS50303"/>
    </source>
</evidence>
<dbReference type="InterPro" id="IPR001313">
    <property type="entry name" value="Pumilio_RNA-bd_rpt"/>
</dbReference>
<dbReference type="PANTHER" id="PTHR12537:SF12">
    <property type="entry name" value="MATERNAL PROTEIN PUMILIO"/>
    <property type="match status" value="1"/>
</dbReference>
<dbReference type="PROSITE" id="PS50302">
    <property type="entry name" value="PUM"/>
    <property type="match status" value="2"/>
</dbReference>
<dbReference type="GO" id="GO:0010608">
    <property type="term" value="P:post-transcriptional regulation of gene expression"/>
    <property type="evidence" value="ECO:0007669"/>
    <property type="project" value="TreeGrafter"/>
</dbReference>
<feature type="non-terminal residue" evidence="5">
    <location>
        <position position="1"/>
    </location>
</feature>
<feature type="repeat" description="Pumilio" evidence="2">
    <location>
        <begin position="260"/>
        <end position="295"/>
    </location>
</feature>
<keyword evidence="7" id="KW-1185">Reference proteome</keyword>
<dbReference type="GO" id="GO:0003729">
    <property type="term" value="F:mRNA binding"/>
    <property type="evidence" value="ECO:0007669"/>
    <property type="project" value="TreeGrafter"/>
</dbReference>
<keyword evidence="1" id="KW-0677">Repeat</keyword>
<dbReference type="Gene3D" id="1.25.10.10">
    <property type="entry name" value="Leucine-rich Repeat Variant"/>
    <property type="match status" value="1"/>
</dbReference>
<comment type="caution">
    <text evidence="5">The sequence shown here is derived from an EMBL/GenBank/DDBJ whole genome shotgun (WGS) entry which is preliminary data.</text>
</comment>